<keyword evidence="4" id="KW-1185">Reference proteome</keyword>
<sequence>MRKAAAARRSALALVLALVVIGVGFGLRTAADAGSPPPSPAALLGPDYVDITTVPGGHADPDPVPGAATGTYTWDCGRNANGHRNTANVVVVPGMPGPPHHVHDYVGNLSTDVDSTVESLVGGDTTCANGDRSTYYWPVLRTLPDGHGEHPDPATPTTGQDTKAGAPVEHLGEIQLPVSFTLTFYGNPRTPVVPMPSLLRATMGDAVAITNGGARAQATWTCSDTPDRRTTRYPVCGPGQQIVRIFDFPSCWDGRRLDSADHRQHLVFPVAGGGCPVATFAVPRLRLVASYDLPPGTRYQIDAFGGQHNSPLTDHAFFVNLFPTSLMAQVVRCLNAGEVCDDKDATVR</sequence>
<dbReference type="RefSeq" id="WP_121154248.1">
    <property type="nucleotide sequence ID" value="NZ_RBKT01000001.1"/>
</dbReference>
<dbReference type="Proteomes" id="UP000277671">
    <property type="component" value="Unassembled WGS sequence"/>
</dbReference>
<evidence type="ECO:0000313" key="3">
    <source>
        <dbReference type="EMBL" id="RKR86318.1"/>
    </source>
</evidence>
<evidence type="ECO:0000259" key="2">
    <source>
        <dbReference type="Pfam" id="PF09362"/>
    </source>
</evidence>
<gene>
    <name evidence="3" type="ORF">BDK92_0542</name>
</gene>
<evidence type="ECO:0000256" key="1">
    <source>
        <dbReference type="SAM" id="MobiDB-lite"/>
    </source>
</evidence>
<dbReference type="AlphaFoldDB" id="A0A495JCT4"/>
<name>A0A495JCT4_9ACTN</name>
<feature type="domain" description="DUF1996" evidence="2">
    <location>
        <begin position="90"/>
        <end position="294"/>
    </location>
</feature>
<dbReference type="InterPro" id="IPR018535">
    <property type="entry name" value="DUF1996"/>
</dbReference>
<dbReference type="PANTHER" id="PTHR43662">
    <property type="match status" value="1"/>
</dbReference>
<dbReference type="OrthoDB" id="581239at2"/>
<protein>
    <submittedName>
        <fullName evidence="3">Uncharacterized protein DUF1996</fullName>
    </submittedName>
</protein>
<dbReference type="EMBL" id="RBKT01000001">
    <property type="protein sequence ID" value="RKR86318.1"/>
    <property type="molecule type" value="Genomic_DNA"/>
</dbReference>
<organism evidence="3 4">
    <name type="scientific">Micromonospora pisi</name>
    <dbReference type="NCBI Taxonomy" id="589240"/>
    <lineage>
        <taxon>Bacteria</taxon>
        <taxon>Bacillati</taxon>
        <taxon>Actinomycetota</taxon>
        <taxon>Actinomycetes</taxon>
        <taxon>Micromonosporales</taxon>
        <taxon>Micromonosporaceae</taxon>
        <taxon>Micromonospora</taxon>
    </lineage>
</organism>
<reference evidence="3 4" key="1">
    <citation type="submission" date="2018-10" db="EMBL/GenBank/DDBJ databases">
        <title>Sequencing the genomes of 1000 actinobacteria strains.</title>
        <authorList>
            <person name="Klenk H.-P."/>
        </authorList>
    </citation>
    <scope>NUCLEOTIDE SEQUENCE [LARGE SCALE GENOMIC DNA]</scope>
    <source>
        <strain evidence="3 4">DSM 45175</strain>
    </source>
</reference>
<dbReference type="Pfam" id="PF09362">
    <property type="entry name" value="DUF1996"/>
    <property type="match status" value="1"/>
</dbReference>
<accession>A0A495JCT4</accession>
<dbReference type="PANTHER" id="PTHR43662:SF3">
    <property type="entry name" value="DOMAIN PROTEIN, PUTATIVE (AFU_ORTHOLOGUE AFUA_6G11970)-RELATED"/>
    <property type="match status" value="1"/>
</dbReference>
<evidence type="ECO:0000313" key="4">
    <source>
        <dbReference type="Proteomes" id="UP000277671"/>
    </source>
</evidence>
<feature type="region of interest" description="Disordered" evidence="1">
    <location>
        <begin position="144"/>
        <end position="163"/>
    </location>
</feature>
<proteinExistence type="predicted"/>
<comment type="caution">
    <text evidence="3">The sequence shown here is derived from an EMBL/GenBank/DDBJ whole genome shotgun (WGS) entry which is preliminary data.</text>
</comment>